<accession>A0A840SWP8</accession>
<dbReference type="SUPFAM" id="SSF47413">
    <property type="entry name" value="lambda repressor-like DNA-binding domains"/>
    <property type="match status" value="1"/>
</dbReference>
<dbReference type="Proteomes" id="UP000549457">
    <property type="component" value="Unassembled WGS sequence"/>
</dbReference>
<dbReference type="GO" id="GO:0003700">
    <property type="term" value="F:DNA-binding transcription factor activity"/>
    <property type="evidence" value="ECO:0007669"/>
    <property type="project" value="TreeGrafter"/>
</dbReference>
<dbReference type="InterPro" id="IPR050807">
    <property type="entry name" value="TransReg_Diox_bact_type"/>
</dbReference>
<keyword evidence="2" id="KW-0238">DNA-binding</keyword>
<name>A0A840SWP8_9RHOB</name>
<keyword evidence="1" id="KW-0805">Transcription regulation</keyword>
<dbReference type="PANTHER" id="PTHR46797:SF23">
    <property type="entry name" value="HTH-TYPE TRANSCRIPTIONAL REGULATOR SUTR"/>
    <property type="match status" value="1"/>
</dbReference>
<evidence type="ECO:0000313" key="6">
    <source>
        <dbReference type="Proteomes" id="UP000549457"/>
    </source>
</evidence>
<dbReference type="SMART" id="SM00530">
    <property type="entry name" value="HTH_XRE"/>
    <property type="match status" value="1"/>
</dbReference>
<dbReference type="CDD" id="cd00093">
    <property type="entry name" value="HTH_XRE"/>
    <property type="match status" value="1"/>
</dbReference>
<evidence type="ECO:0000256" key="3">
    <source>
        <dbReference type="ARBA" id="ARBA00023163"/>
    </source>
</evidence>
<dbReference type="InterPro" id="IPR018653">
    <property type="entry name" value="ScfR_C"/>
</dbReference>
<evidence type="ECO:0000256" key="1">
    <source>
        <dbReference type="ARBA" id="ARBA00023015"/>
    </source>
</evidence>
<evidence type="ECO:0000256" key="2">
    <source>
        <dbReference type="ARBA" id="ARBA00023125"/>
    </source>
</evidence>
<reference evidence="5 6" key="1">
    <citation type="submission" date="2020-08" db="EMBL/GenBank/DDBJ databases">
        <title>Genomic Encyclopedia of Type Strains, Phase IV (KMG-IV): sequencing the most valuable type-strain genomes for metagenomic binning, comparative biology and taxonomic classification.</title>
        <authorList>
            <person name="Goeker M."/>
        </authorList>
    </citation>
    <scope>NUCLEOTIDE SEQUENCE [LARGE SCALE GENOMIC DNA]</scope>
    <source>
        <strain evidence="5 6">DSM 101730</strain>
    </source>
</reference>
<dbReference type="PROSITE" id="PS50943">
    <property type="entry name" value="HTH_CROC1"/>
    <property type="match status" value="1"/>
</dbReference>
<feature type="domain" description="HTH cro/C1-type" evidence="4">
    <location>
        <begin position="10"/>
        <end position="64"/>
    </location>
</feature>
<sequence>MPRAFLGPRIRELRRNLGVTQADLARSIGISPSYLNLIESNKRTIAGPLLRRTAQALGIGMEELDGAAERHLLATLSEIAKGPEFTGLGVEGDAAGELIGRYPGWARAVAALTRSERAATAEARALADRLTHDPILAETVHMILSRIAAIRLAAEILADYADISPEQRDRFLSIIADESLALSHGGATLADYFDSAGSDGRSLTPYDEVAALFEGHDEYFEELETATAGLDPGSNERTIDAARRVARAHCSGLIAAIVTEEPDLSATAADRATNGLLDYAAAALLVPMAAFAPKAIELGHDAEALADFFAVDVAIICRRLVALRDGPRFGYLRVNAAGSLLERRGLSGLFAPRYAAACPLWVLYRAQQSPETMIRQLAVFPTGDRFVFVARAGSVGPSGFGRPRHYLTDMLAMSETDARRTVYAPDAGARAEEVGPACRICSRSTCPHRVDDALG</sequence>
<dbReference type="Gene3D" id="1.10.260.40">
    <property type="entry name" value="lambda repressor-like DNA-binding domains"/>
    <property type="match status" value="1"/>
</dbReference>
<keyword evidence="6" id="KW-1185">Reference proteome</keyword>
<evidence type="ECO:0000259" key="4">
    <source>
        <dbReference type="PROSITE" id="PS50943"/>
    </source>
</evidence>
<dbReference type="EMBL" id="JACHFM010000003">
    <property type="protein sequence ID" value="MBB5223561.1"/>
    <property type="molecule type" value="Genomic_DNA"/>
</dbReference>
<dbReference type="RefSeq" id="WP_184152534.1">
    <property type="nucleotide sequence ID" value="NZ_JACHFM010000003.1"/>
</dbReference>
<dbReference type="Pfam" id="PF01381">
    <property type="entry name" value="HTH_3"/>
    <property type="match status" value="1"/>
</dbReference>
<evidence type="ECO:0000313" key="5">
    <source>
        <dbReference type="EMBL" id="MBB5223561.1"/>
    </source>
</evidence>
<comment type="caution">
    <text evidence="5">The sequence shown here is derived from an EMBL/GenBank/DDBJ whole genome shotgun (WGS) entry which is preliminary data.</text>
</comment>
<organism evidence="5 6">
    <name type="scientific">Amaricoccus macauensis</name>
    <dbReference type="NCBI Taxonomy" id="57001"/>
    <lineage>
        <taxon>Bacteria</taxon>
        <taxon>Pseudomonadati</taxon>
        <taxon>Pseudomonadota</taxon>
        <taxon>Alphaproteobacteria</taxon>
        <taxon>Rhodobacterales</taxon>
        <taxon>Paracoccaceae</taxon>
        <taxon>Amaricoccus</taxon>
    </lineage>
</organism>
<dbReference type="PANTHER" id="PTHR46797">
    <property type="entry name" value="HTH-TYPE TRANSCRIPTIONAL REGULATOR"/>
    <property type="match status" value="1"/>
</dbReference>
<dbReference type="GO" id="GO:0003677">
    <property type="term" value="F:DNA binding"/>
    <property type="evidence" value="ECO:0007669"/>
    <property type="project" value="UniProtKB-KW"/>
</dbReference>
<dbReference type="InterPro" id="IPR001387">
    <property type="entry name" value="Cro/C1-type_HTH"/>
</dbReference>
<gene>
    <name evidence="5" type="ORF">HNP73_003508</name>
</gene>
<protein>
    <recommendedName>
        <fullName evidence="4">HTH cro/C1-type domain-containing protein</fullName>
    </recommendedName>
</protein>
<dbReference type="InterPro" id="IPR010982">
    <property type="entry name" value="Lambda_DNA-bd_dom_sf"/>
</dbReference>
<dbReference type="GO" id="GO:0005829">
    <property type="term" value="C:cytosol"/>
    <property type="evidence" value="ECO:0007669"/>
    <property type="project" value="TreeGrafter"/>
</dbReference>
<proteinExistence type="predicted"/>
<dbReference type="Pfam" id="PF09856">
    <property type="entry name" value="ScfRs"/>
    <property type="match status" value="1"/>
</dbReference>
<keyword evidence="3" id="KW-0804">Transcription</keyword>
<dbReference type="AlphaFoldDB" id="A0A840SWP8"/>